<evidence type="ECO:0000256" key="2">
    <source>
        <dbReference type="ARBA" id="ARBA00005179"/>
    </source>
</evidence>
<feature type="transmembrane region" description="Helical" evidence="7">
    <location>
        <begin position="231"/>
        <end position="250"/>
    </location>
</feature>
<feature type="domain" description="Wax synthase" evidence="8">
    <location>
        <begin position="162"/>
        <end position="228"/>
    </location>
</feature>
<reference evidence="9 10" key="1">
    <citation type="submission" date="2019-02" db="EMBL/GenBank/DDBJ databases">
        <title>Deep-cultivation of Planctomycetes and their phenomic and genomic characterization uncovers novel biology.</title>
        <authorList>
            <person name="Wiegand S."/>
            <person name="Jogler M."/>
            <person name="Boedeker C."/>
            <person name="Pinto D."/>
            <person name="Vollmers J."/>
            <person name="Rivas-Marin E."/>
            <person name="Kohn T."/>
            <person name="Peeters S.H."/>
            <person name="Heuer A."/>
            <person name="Rast P."/>
            <person name="Oberbeckmann S."/>
            <person name="Bunk B."/>
            <person name="Jeske O."/>
            <person name="Meyerdierks A."/>
            <person name="Storesund J.E."/>
            <person name="Kallscheuer N."/>
            <person name="Luecker S."/>
            <person name="Lage O.M."/>
            <person name="Pohl T."/>
            <person name="Merkel B.J."/>
            <person name="Hornburger P."/>
            <person name="Mueller R.-W."/>
            <person name="Bruemmer F."/>
            <person name="Labrenz M."/>
            <person name="Spormann A.M."/>
            <person name="Op den Camp H."/>
            <person name="Overmann J."/>
            <person name="Amann R."/>
            <person name="Jetten M.S.M."/>
            <person name="Mascher T."/>
            <person name="Medema M.H."/>
            <person name="Devos D.P."/>
            <person name="Kaster A.-K."/>
            <person name="Ovreas L."/>
            <person name="Rohde M."/>
            <person name="Galperin M.Y."/>
            <person name="Jogler C."/>
        </authorList>
    </citation>
    <scope>NUCLEOTIDE SEQUENCE [LARGE SCALE GENOMIC DNA]</scope>
    <source>
        <strain evidence="9 10">ETA_A8</strain>
    </source>
</reference>
<dbReference type="Proteomes" id="UP000315017">
    <property type="component" value="Chromosome"/>
</dbReference>
<keyword evidence="4 7" id="KW-0812">Transmembrane</keyword>
<evidence type="ECO:0000313" key="9">
    <source>
        <dbReference type="EMBL" id="QDU31928.1"/>
    </source>
</evidence>
<feature type="transmembrane region" description="Helical" evidence="7">
    <location>
        <begin position="198"/>
        <end position="219"/>
    </location>
</feature>
<keyword evidence="5 7" id="KW-1133">Transmembrane helix</keyword>
<evidence type="ECO:0000256" key="3">
    <source>
        <dbReference type="ARBA" id="ARBA00022679"/>
    </source>
</evidence>
<dbReference type="GO" id="GO:0008374">
    <property type="term" value="F:O-acyltransferase activity"/>
    <property type="evidence" value="ECO:0007669"/>
    <property type="project" value="InterPro"/>
</dbReference>
<comment type="subcellular location">
    <subcellularLocation>
        <location evidence="1">Membrane</location>
        <topology evidence="1">Multi-pass membrane protein</topology>
    </subcellularLocation>
</comment>
<sequence length="300" mass="32982">MSTLTNTAEKPVSLHRFAWLPVVLLPLAVFALAGQWPVWFTAWVLAAAVYAGFKWLTFAESEAARNASFADALNYLFLWPGMDADAFLGNEPAVKPTRREVVLALLKTAAGLTLLFGVARFTTSLPLLVTGWVGIVGIALTLLFGVAHLLSIAWRLLGVNAQPIMNRPLWATSLSDFWGQRWNLAFHDVGREFVFRPLLRRVGVIWSTLAVFLFSGVVHDLVMSVPLRQGIGLPTIYFLLQGCAVLFERSRVGKRLGLSRGLIGRAFTAAIVLLPIGLLFHFAFLQQVILPTLEFIGAIG</sequence>
<evidence type="ECO:0000256" key="6">
    <source>
        <dbReference type="ARBA" id="ARBA00023136"/>
    </source>
</evidence>
<dbReference type="Pfam" id="PF13813">
    <property type="entry name" value="MBOAT_2"/>
    <property type="match status" value="1"/>
</dbReference>
<dbReference type="EMBL" id="CP036274">
    <property type="protein sequence ID" value="QDU31928.1"/>
    <property type="molecule type" value="Genomic_DNA"/>
</dbReference>
<dbReference type="InterPro" id="IPR044851">
    <property type="entry name" value="Wax_synthase"/>
</dbReference>
<evidence type="ECO:0000313" key="10">
    <source>
        <dbReference type="Proteomes" id="UP000315017"/>
    </source>
</evidence>
<feature type="transmembrane region" description="Helical" evidence="7">
    <location>
        <begin position="38"/>
        <end position="56"/>
    </location>
</feature>
<keyword evidence="6 7" id="KW-0472">Membrane</keyword>
<comment type="pathway">
    <text evidence="2">Secondary metabolite biosynthesis.</text>
</comment>
<organism evidence="9 10">
    <name type="scientific">Anatilimnocola aggregata</name>
    <dbReference type="NCBI Taxonomy" id="2528021"/>
    <lineage>
        <taxon>Bacteria</taxon>
        <taxon>Pseudomonadati</taxon>
        <taxon>Planctomycetota</taxon>
        <taxon>Planctomycetia</taxon>
        <taxon>Pirellulales</taxon>
        <taxon>Pirellulaceae</taxon>
        <taxon>Anatilimnocola</taxon>
    </lineage>
</organism>
<dbReference type="PANTHER" id="PTHR31595">
    <property type="entry name" value="LONG-CHAIN-ALCOHOL O-FATTY-ACYLTRANSFERASE 3-RELATED"/>
    <property type="match status" value="1"/>
</dbReference>
<protein>
    <submittedName>
        <fullName evidence="9">MBOAT family protein</fullName>
    </submittedName>
</protein>
<dbReference type="PANTHER" id="PTHR31595:SF57">
    <property type="entry name" value="OS04G0481900 PROTEIN"/>
    <property type="match status" value="1"/>
</dbReference>
<evidence type="ECO:0000256" key="5">
    <source>
        <dbReference type="ARBA" id="ARBA00022989"/>
    </source>
</evidence>
<name>A0A517YNX4_9BACT</name>
<dbReference type="KEGG" id="aagg:ETAA8_70900"/>
<dbReference type="AlphaFoldDB" id="A0A517YNX4"/>
<feature type="transmembrane region" description="Helical" evidence="7">
    <location>
        <begin position="131"/>
        <end position="157"/>
    </location>
</feature>
<accession>A0A517YNX4</accession>
<gene>
    <name evidence="9" type="ORF">ETAA8_70900</name>
</gene>
<dbReference type="InterPro" id="IPR032805">
    <property type="entry name" value="Wax_synthase_dom"/>
</dbReference>
<feature type="transmembrane region" description="Helical" evidence="7">
    <location>
        <begin position="101"/>
        <end position="119"/>
    </location>
</feature>
<dbReference type="RefSeq" id="WP_145099903.1">
    <property type="nucleotide sequence ID" value="NZ_CP036274.1"/>
</dbReference>
<evidence type="ECO:0000256" key="4">
    <source>
        <dbReference type="ARBA" id="ARBA00022692"/>
    </source>
</evidence>
<proteinExistence type="predicted"/>
<keyword evidence="10" id="KW-1185">Reference proteome</keyword>
<evidence type="ECO:0000256" key="7">
    <source>
        <dbReference type="SAM" id="Phobius"/>
    </source>
</evidence>
<evidence type="ECO:0000259" key="8">
    <source>
        <dbReference type="Pfam" id="PF13813"/>
    </source>
</evidence>
<feature type="transmembrane region" description="Helical" evidence="7">
    <location>
        <begin position="262"/>
        <end position="284"/>
    </location>
</feature>
<feature type="transmembrane region" description="Helical" evidence="7">
    <location>
        <begin position="12"/>
        <end position="32"/>
    </location>
</feature>
<evidence type="ECO:0000256" key="1">
    <source>
        <dbReference type="ARBA" id="ARBA00004141"/>
    </source>
</evidence>
<keyword evidence="3" id="KW-0808">Transferase</keyword>
<dbReference type="GO" id="GO:0006629">
    <property type="term" value="P:lipid metabolic process"/>
    <property type="evidence" value="ECO:0007669"/>
    <property type="project" value="InterPro"/>
</dbReference>
<dbReference type="OrthoDB" id="213907at2"/>
<dbReference type="GO" id="GO:0016020">
    <property type="term" value="C:membrane"/>
    <property type="evidence" value="ECO:0007669"/>
    <property type="project" value="UniProtKB-SubCell"/>
</dbReference>